<sequence length="313" mass="34500">MKIIQNPTLPIDRPGVYAGIPLRRYHSADITVGPCVSSSGLRTLVEASPKHFFATWSGNPDAPPDEPSRAMILGSAAHHLLLGEDAFSTLYIARPDELADEWGEMKPWQGNRKVCKAWLAAQEQAGRIVLTSAELDSIKGMARELAKTPEVQEGLLNGLVEHSLIWRDAETGLWLRARPDVIPTDSGMFADLKTIRDTSIPSISMAMDGYDQQAALVWEGAEALGLEVESFTFLFVESDAPWDVVPIVVPDEDLAEARRANRAAIQMIARCIEKGEWPGRGYGDARVMGMGQAARERRAKRVEFIETMLGETF</sequence>
<dbReference type="RefSeq" id="WP_272775665.1">
    <property type="nucleotide sequence ID" value="NZ_JAQQLI010000003.1"/>
</dbReference>
<dbReference type="Proteomes" id="UP001165652">
    <property type="component" value="Unassembled WGS sequence"/>
</dbReference>
<evidence type="ECO:0000313" key="2">
    <source>
        <dbReference type="EMBL" id="MDC7784819.1"/>
    </source>
</evidence>
<feature type="domain" description="Putative exodeoxyribonuclease 8 PDDEXK-like" evidence="1">
    <location>
        <begin position="37"/>
        <end position="280"/>
    </location>
</feature>
<name>A0ABT5J698_RHOTP</name>
<keyword evidence="3" id="KW-1185">Reference proteome</keyword>
<proteinExistence type="predicted"/>
<dbReference type="EMBL" id="JAQQLI010000003">
    <property type="protein sequence ID" value="MDC7784819.1"/>
    <property type="molecule type" value="Genomic_DNA"/>
</dbReference>
<reference evidence="2" key="1">
    <citation type="journal article" date="2023" name="Microbiol Resour">
        <title>Genome Sequences of Rhodoplanes serenus and Two Thermotolerant Strains, Rhodoplanes tepidamans and 'Rhodoplanes cryptolactis,' Further Refine the Genus.</title>
        <authorList>
            <person name="Rayyan A.A."/>
            <person name="Kyndt J.A."/>
        </authorList>
    </citation>
    <scope>NUCLEOTIDE SEQUENCE</scope>
    <source>
        <strain evidence="2">DSM 9987</strain>
    </source>
</reference>
<evidence type="ECO:0000259" key="1">
    <source>
        <dbReference type="Pfam" id="PF12684"/>
    </source>
</evidence>
<dbReference type="Gene3D" id="3.90.320.10">
    <property type="match status" value="1"/>
</dbReference>
<gene>
    <name evidence="2" type="ORF">PQJ73_03905</name>
</gene>
<reference evidence="2" key="2">
    <citation type="submission" date="2023-02" db="EMBL/GenBank/DDBJ databases">
        <authorList>
            <person name="Rayyan A."/>
            <person name="Meyer T."/>
            <person name="Kyndt J.A."/>
        </authorList>
    </citation>
    <scope>NUCLEOTIDE SEQUENCE</scope>
    <source>
        <strain evidence="2">DSM 9987</strain>
    </source>
</reference>
<accession>A0ABT5J698</accession>
<evidence type="ECO:0000313" key="3">
    <source>
        <dbReference type="Proteomes" id="UP001165652"/>
    </source>
</evidence>
<comment type="caution">
    <text evidence="2">The sequence shown here is derived from an EMBL/GenBank/DDBJ whole genome shotgun (WGS) entry which is preliminary data.</text>
</comment>
<protein>
    <submittedName>
        <fullName evidence="2">PD-(D/E)XK nuclease-like domain-containing protein</fullName>
    </submittedName>
</protein>
<dbReference type="InterPro" id="IPR011604">
    <property type="entry name" value="PDDEXK-like_dom_sf"/>
</dbReference>
<organism evidence="2 3">
    <name type="scientific">Rhodoplanes tepidamans</name>
    <name type="common">Rhodoplanes cryptolactis</name>
    <dbReference type="NCBI Taxonomy" id="200616"/>
    <lineage>
        <taxon>Bacteria</taxon>
        <taxon>Pseudomonadati</taxon>
        <taxon>Pseudomonadota</taxon>
        <taxon>Alphaproteobacteria</taxon>
        <taxon>Hyphomicrobiales</taxon>
        <taxon>Nitrobacteraceae</taxon>
        <taxon>Rhodoplanes</taxon>
    </lineage>
</organism>
<dbReference type="InterPro" id="IPR024432">
    <property type="entry name" value="Put_RecE_PDDEXK-like_dom"/>
</dbReference>
<dbReference type="Pfam" id="PF12684">
    <property type="entry name" value="DUF3799"/>
    <property type="match status" value="1"/>
</dbReference>